<dbReference type="GO" id="GO:0006260">
    <property type="term" value="P:DNA replication"/>
    <property type="evidence" value="ECO:0007669"/>
    <property type="project" value="InterPro"/>
</dbReference>
<dbReference type="GO" id="GO:0003677">
    <property type="term" value="F:DNA binding"/>
    <property type="evidence" value="ECO:0007669"/>
    <property type="project" value="InterPro"/>
</dbReference>
<dbReference type="SUPFAM" id="SSF53098">
    <property type="entry name" value="Ribonuclease H-like"/>
    <property type="match status" value="1"/>
</dbReference>
<reference evidence="2" key="2">
    <citation type="submission" date="2021-04" db="EMBL/GenBank/DDBJ databases">
        <title>Isolation and characterization of a novel species of the genus Sulfurimonas.</title>
        <authorList>
            <person name="Fukui M."/>
        </authorList>
    </citation>
    <scope>NUCLEOTIDE SEQUENCE</scope>
    <source>
        <strain evidence="2">H1576</strain>
    </source>
</reference>
<dbReference type="InterPro" id="IPR006054">
    <property type="entry name" value="DnaQ"/>
</dbReference>
<evidence type="ECO:0000259" key="1">
    <source>
        <dbReference type="SMART" id="SM00479"/>
    </source>
</evidence>
<dbReference type="GO" id="GO:0008408">
    <property type="term" value="F:3'-5' exonuclease activity"/>
    <property type="evidence" value="ECO:0007669"/>
    <property type="project" value="TreeGrafter"/>
</dbReference>
<dbReference type="InterPro" id="IPR013520">
    <property type="entry name" value="Ribonucl_H"/>
</dbReference>
<protein>
    <submittedName>
        <fullName evidence="2">3'-5' exonuclease</fullName>
    </submittedName>
</protein>
<dbReference type="SMART" id="SM00479">
    <property type="entry name" value="EXOIII"/>
    <property type="match status" value="1"/>
</dbReference>
<dbReference type="InterPro" id="IPR036397">
    <property type="entry name" value="RNaseH_sf"/>
</dbReference>
<dbReference type="Pfam" id="PF00929">
    <property type="entry name" value="RNase_T"/>
    <property type="match status" value="1"/>
</dbReference>
<feature type="domain" description="Exonuclease" evidence="1">
    <location>
        <begin position="33"/>
        <end position="204"/>
    </location>
</feature>
<dbReference type="KEGG" id="saqt:GJV85_04900"/>
<sequence length="204" mass="23595">MFSFYSHFKRKRNFAGLKDETYKFLFEEDKSDEFVVFDTETTGLNPKVDDILSIGAVKIKDNKILTSQTFEVYVKNTKEISSKSIEIHGIRTCDLKNAKKSDEAIKEFLHFIGSRRLVGYYLEFDVSMINKYTLPMLGIKLPNKMIEVSELYYDAQITTIPQGNIDLRFDTMLKKYNIPNMGIHNAVNDAVMTGMIFLKLQNAR</sequence>
<evidence type="ECO:0000313" key="2">
    <source>
        <dbReference type="EMBL" id="QSZ41473.1"/>
    </source>
</evidence>
<organism evidence="2 3">
    <name type="scientific">Sulfurimonas aquatica</name>
    <dbReference type="NCBI Taxonomy" id="2672570"/>
    <lineage>
        <taxon>Bacteria</taxon>
        <taxon>Pseudomonadati</taxon>
        <taxon>Campylobacterota</taxon>
        <taxon>Epsilonproteobacteria</taxon>
        <taxon>Campylobacterales</taxon>
        <taxon>Sulfurimonadaceae</taxon>
        <taxon>Sulfurimonas</taxon>
    </lineage>
</organism>
<keyword evidence="2" id="KW-0540">Nuclease</keyword>
<dbReference type="CDD" id="cd06127">
    <property type="entry name" value="DEDDh"/>
    <property type="match status" value="1"/>
</dbReference>
<dbReference type="EMBL" id="CP046072">
    <property type="protein sequence ID" value="QSZ41473.1"/>
    <property type="molecule type" value="Genomic_DNA"/>
</dbReference>
<dbReference type="NCBIfam" id="TIGR00573">
    <property type="entry name" value="dnaq"/>
    <property type="match status" value="1"/>
</dbReference>
<dbReference type="PANTHER" id="PTHR30231">
    <property type="entry name" value="DNA POLYMERASE III SUBUNIT EPSILON"/>
    <property type="match status" value="1"/>
</dbReference>
<accession>A0A975AZN0</accession>
<proteinExistence type="predicted"/>
<dbReference type="PANTHER" id="PTHR30231:SF7">
    <property type="entry name" value="BLR4117 PROTEIN"/>
    <property type="match status" value="1"/>
</dbReference>
<name>A0A975AZN0_9BACT</name>
<dbReference type="NCBIfam" id="NF006601">
    <property type="entry name" value="PRK09145.1"/>
    <property type="match status" value="1"/>
</dbReference>
<keyword evidence="2" id="KW-0378">Hydrolase</keyword>
<keyword evidence="3" id="KW-1185">Reference proteome</keyword>
<dbReference type="RefSeq" id="WP_207562754.1">
    <property type="nucleotide sequence ID" value="NZ_CP046072.1"/>
</dbReference>
<gene>
    <name evidence="2" type="ORF">GJV85_04900</name>
</gene>
<dbReference type="InterPro" id="IPR012337">
    <property type="entry name" value="RNaseH-like_sf"/>
</dbReference>
<evidence type="ECO:0000313" key="3">
    <source>
        <dbReference type="Proteomes" id="UP000671852"/>
    </source>
</evidence>
<dbReference type="AlphaFoldDB" id="A0A975AZN0"/>
<reference evidence="2" key="1">
    <citation type="submission" date="2019-11" db="EMBL/GenBank/DDBJ databases">
        <authorList>
            <person name="Kojima H."/>
        </authorList>
    </citation>
    <scope>NUCLEOTIDE SEQUENCE</scope>
    <source>
        <strain evidence="2">H1576</strain>
    </source>
</reference>
<dbReference type="Gene3D" id="3.30.420.10">
    <property type="entry name" value="Ribonuclease H-like superfamily/Ribonuclease H"/>
    <property type="match status" value="1"/>
</dbReference>
<dbReference type="GO" id="GO:0003887">
    <property type="term" value="F:DNA-directed DNA polymerase activity"/>
    <property type="evidence" value="ECO:0007669"/>
    <property type="project" value="InterPro"/>
</dbReference>
<dbReference type="Proteomes" id="UP000671852">
    <property type="component" value="Chromosome"/>
</dbReference>
<keyword evidence="2" id="KW-0269">Exonuclease</keyword>
<dbReference type="GO" id="GO:0005829">
    <property type="term" value="C:cytosol"/>
    <property type="evidence" value="ECO:0007669"/>
    <property type="project" value="TreeGrafter"/>
</dbReference>